<accession>A0A852TED7</accession>
<gene>
    <name evidence="5" type="ORF">F4694_003907</name>
</gene>
<dbReference type="GO" id="GO:0052873">
    <property type="term" value="F:FMN reductase (NADPH) activity"/>
    <property type="evidence" value="ECO:0007669"/>
    <property type="project" value="UniProtKB-EC"/>
</dbReference>
<dbReference type="AlphaFoldDB" id="A0A852TED7"/>
<evidence type="ECO:0000313" key="5">
    <source>
        <dbReference type="EMBL" id="NYE07122.1"/>
    </source>
</evidence>
<dbReference type="PANTHER" id="PTHR43408:SF1">
    <property type="entry name" value="FMN REDUCTASE (NADPH)"/>
    <property type="match status" value="1"/>
</dbReference>
<evidence type="ECO:0000256" key="1">
    <source>
        <dbReference type="ARBA" id="ARBA00022630"/>
    </source>
</evidence>
<dbReference type="NCBIfam" id="TIGR03567">
    <property type="entry name" value="FMN_reduc_SsuE"/>
    <property type="match status" value="1"/>
</dbReference>
<sequence>MTKILIISGSPASVSRTAAIASFVSNILVEGGNEVERLSVRDLPAEALLHAQFNHPEIKKAQQLVEQSDALIVVSPVYKASFPGILKSFFDLLPEKSLEGKKVLAIASGGSIAHLLTLEYAFKPLFSTLGAREISQGVYLVDSQFSYSGEQLNFIDLHLKERLESAVLELQTSLNLLINY</sequence>
<dbReference type="InterPro" id="IPR020048">
    <property type="entry name" value="NADPH-dep_FMN_reduc_SsuE"/>
</dbReference>
<dbReference type="Gene3D" id="3.40.50.360">
    <property type="match status" value="1"/>
</dbReference>
<dbReference type="Proteomes" id="UP000548423">
    <property type="component" value="Unassembled WGS sequence"/>
</dbReference>
<dbReference type="InterPro" id="IPR029039">
    <property type="entry name" value="Flavoprotein-like_sf"/>
</dbReference>
<dbReference type="Pfam" id="PF03358">
    <property type="entry name" value="FMN_red"/>
    <property type="match status" value="1"/>
</dbReference>
<proteinExistence type="predicted"/>
<reference evidence="6" key="1">
    <citation type="submission" date="2020-07" db="EMBL/GenBank/DDBJ databases">
        <authorList>
            <person name="Partida-Martinez L."/>
            <person name="Huntemann M."/>
            <person name="Clum A."/>
            <person name="Wang J."/>
            <person name="Palaniappan K."/>
            <person name="Ritter S."/>
            <person name="Chen I.-M."/>
            <person name="Stamatis D."/>
            <person name="Reddy T."/>
            <person name="O'Malley R."/>
            <person name="Daum C."/>
            <person name="Shapiro N."/>
            <person name="Ivanova N."/>
            <person name="Kyrpides N."/>
            <person name="Woyke T."/>
        </authorList>
    </citation>
    <scope>NUCLEOTIDE SEQUENCE [LARGE SCALE GENOMIC DNA]</scope>
    <source>
        <strain evidence="6">AT2.8</strain>
    </source>
</reference>
<dbReference type="GO" id="GO:0046306">
    <property type="term" value="P:alkanesulfonate catabolic process"/>
    <property type="evidence" value="ECO:0007669"/>
    <property type="project" value="InterPro"/>
</dbReference>
<keyword evidence="1" id="KW-0285">Flavoprotein</keyword>
<keyword evidence="2" id="KW-0288">FMN</keyword>
<reference evidence="6" key="2">
    <citation type="submission" date="2020-08" db="EMBL/GenBank/DDBJ databases">
        <title>The Agave Microbiome: Exploring the role of microbial communities in plant adaptations to desert environments.</title>
        <authorList>
            <person name="Partida-Martinez L.P."/>
        </authorList>
    </citation>
    <scope>NUCLEOTIDE SEQUENCE [LARGE SCALE GENOMIC DNA]</scope>
    <source>
        <strain evidence="6">AT2.8</strain>
    </source>
</reference>
<evidence type="ECO:0000313" key="6">
    <source>
        <dbReference type="Proteomes" id="UP000548423"/>
    </source>
</evidence>
<protein>
    <submittedName>
        <fullName evidence="5">FMN reductase</fullName>
        <ecNumber evidence="5">1.5.1.38</ecNumber>
    </submittedName>
</protein>
<evidence type="ECO:0000256" key="3">
    <source>
        <dbReference type="ARBA" id="ARBA00023002"/>
    </source>
</evidence>
<feature type="domain" description="NADPH-dependent FMN reductase-like" evidence="4">
    <location>
        <begin position="2"/>
        <end position="144"/>
    </location>
</feature>
<dbReference type="InterPro" id="IPR005025">
    <property type="entry name" value="FMN_Rdtase-like_dom"/>
</dbReference>
<dbReference type="SUPFAM" id="SSF52218">
    <property type="entry name" value="Flavoproteins"/>
    <property type="match status" value="1"/>
</dbReference>
<dbReference type="EMBL" id="JACCBX010000008">
    <property type="protein sequence ID" value="NYE07122.1"/>
    <property type="molecule type" value="Genomic_DNA"/>
</dbReference>
<evidence type="ECO:0000259" key="4">
    <source>
        <dbReference type="Pfam" id="PF03358"/>
    </source>
</evidence>
<dbReference type="PANTHER" id="PTHR43408">
    <property type="entry name" value="FMN REDUCTASE (NADPH)"/>
    <property type="match status" value="1"/>
</dbReference>
<dbReference type="EC" id="1.5.1.38" evidence="5"/>
<keyword evidence="3 5" id="KW-0560">Oxidoreductase</keyword>
<organism evidence="5 6">
    <name type="scientific">Neobacillus niacini</name>
    <dbReference type="NCBI Taxonomy" id="86668"/>
    <lineage>
        <taxon>Bacteria</taxon>
        <taxon>Bacillati</taxon>
        <taxon>Bacillota</taxon>
        <taxon>Bacilli</taxon>
        <taxon>Bacillales</taxon>
        <taxon>Bacillaceae</taxon>
        <taxon>Neobacillus</taxon>
    </lineage>
</organism>
<evidence type="ECO:0000256" key="2">
    <source>
        <dbReference type="ARBA" id="ARBA00022643"/>
    </source>
</evidence>
<comment type="caution">
    <text evidence="5">The sequence shown here is derived from an EMBL/GenBank/DDBJ whole genome shotgun (WGS) entry which is preliminary data.</text>
</comment>
<name>A0A852TED7_9BACI</name>
<dbReference type="InterPro" id="IPR051814">
    <property type="entry name" value="NAD(P)H-dep_FMN_reductase"/>
</dbReference>